<evidence type="ECO:0000256" key="6">
    <source>
        <dbReference type="ARBA" id="ARBA00022892"/>
    </source>
</evidence>
<keyword evidence="9" id="KW-1185">Reference proteome</keyword>
<evidence type="ECO:0000256" key="3">
    <source>
        <dbReference type="ARBA" id="ARBA00006218"/>
    </source>
</evidence>
<protein>
    <recommendedName>
        <fullName evidence="10">Trafficking protein particle complex subunit</fullName>
    </recommendedName>
</protein>
<dbReference type="InterPro" id="IPR016721">
    <property type="entry name" value="Bet3"/>
</dbReference>
<evidence type="ECO:0000256" key="2">
    <source>
        <dbReference type="ARBA" id="ARBA00004240"/>
    </source>
</evidence>
<dbReference type="GO" id="GO:0005783">
    <property type="term" value="C:endoplasmic reticulum"/>
    <property type="evidence" value="ECO:0007669"/>
    <property type="project" value="UniProtKB-SubCell"/>
</dbReference>
<keyword evidence="5" id="KW-0256">Endoplasmic reticulum</keyword>
<evidence type="ECO:0000256" key="5">
    <source>
        <dbReference type="ARBA" id="ARBA00022824"/>
    </source>
</evidence>
<evidence type="ECO:0000313" key="9">
    <source>
        <dbReference type="Proteomes" id="UP000001593"/>
    </source>
</evidence>
<dbReference type="GO" id="GO:0006888">
    <property type="term" value="P:endoplasmic reticulum to Golgi vesicle-mediated transport"/>
    <property type="evidence" value="ECO:0000318"/>
    <property type="project" value="GO_Central"/>
</dbReference>
<evidence type="ECO:0000313" key="8">
    <source>
        <dbReference type="EMBL" id="EDO28947.1"/>
    </source>
</evidence>
<dbReference type="eggNOG" id="KOG3330">
    <property type="taxonomic scope" value="Eukaryota"/>
</dbReference>
<dbReference type="PhylomeDB" id="A7T516"/>
<dbReference type="GO" id="GO:0033106">
    <property type="term" value="C:cis-Golgi network membrane"/>
    <property type="evidence" value="ECO:0000318"/>
    <property type="project" value="GO_Central"/>
</dbReference>
<dbReference type="InterPro" id="IPR024096">
    <property type="entry name" value="NO_sig/Golgi_transp_ligand-bd"/>
</dbReference>
<accession>A7T516</accession>
<dbReference type="GO" id="GO:0005829">
    <property type="term" value="C:cytosol"/>
    <property type="evidence" value="ECO:0000318"/>
    <property type="project" value="GO_Central"/>
</dbReference>
<keyword evidence="7" id="KW-0333">Golgi apparatus</keyword>
<comment type="subcellular location">
    <subcellularLocation>
        <location evidence="2">Endoplasmic reticulum</location>
    </subcellularLocation>
    <subcellularLocation>
        <location evidence="1">Golgi apparatus</location>
        <location evidence="1">cis-Golgi network</location>
    </subcellularLocation>
</comment>
<dbReference type="HOGENOM" id="CLU_2628974_0_0_1"/>
<dbReference type="GO" id="GO:0006891">
    <property type="term" value="P:intra-Golgi vesicle-mediated transport"/>
    <property type="evidence" value="ECO:0000318"/>
    <property type="project" value="GO_Central"/>
</dbReference>
<evidence type="ECO:0000256" key="7">
    <source>
        <dbReference type="ARBA" id="ARBA00023034"/>
    </source>
</evidence>
<dbReference type="GO" id="GO:0030008">
    <property type="term" value="C:TRAPP complex"/>
    <property type="evidence" value="ECO:0000318"/>
    <property type="project" value="GO_Central"/>
</dbReference>
<keyword evidence="6" id="KW-0931">ER-Golgi transport</keyword>
<dbReference type="SUPFAM" id="SSF111126">
    <property type="entry name" value="Ligand-binding domain in the NO signalling and Golgi transport"/>
    <property type="match status" value="1"/>
</dbReference>
<name>A7T516_NEMVE</name>
<dbReference type="EMBL" id="DS471025">
    <property type="protein sequence ID" value="EDO28947.1"/>
    <property type="molecule type" value="Genomic_DNA"/>
</dbReference>
<dbReference type="InParanoid" id="A7T516"/>
<dbReference type="AlphaFoldDB" id="A7T516"/>
<comment type="similarity">
    <text evidence="3">Belongs to the TRAPP small subunits family. BET3 subfamily.</text>
</comment>
<keyword evidence="4" id="KW-0813">Transport</keyword>
<gene>
    <name evidence="8" type="ORF">NEMVEDRAFT_v1g146212</name>
</gene>
<dbReference type="Gene3D" id="3.30.1380.20">
    <property type="entry name" value="Trafficking protein particle complex subunit 3"/>
    <property type="match status" value="1"/>
</dbReference>
<dbReference type="Proteomes" id="UP000001593">
    <property type="component" value="Unassembled WGS sequence"/>
</dbReference>
<dbReference type="PANTHER" id="PTHR13048">
    <property type="entry name" value="TRAFFICKING PROTEIN PARTICLE COMPLEX SUBUNIT 3"/>
    <property type="match status" value="1"/>
</dbReference>
<reference evidence="8 9" key="1">
    <citation type="journal article" date="2007" name="Science">
        <title>Sea anemone genome reveals ancestral eumetazoan gene repertoire and genomic organization.</title>
        <authorList>
            <person name="Putnam N.H."/>
            <person name="Srivastava M."/>
            <person name="Hellsten U."/>
            <person name="Dirks B."/>
            <person name="Chapman J."/>
            <person name="Salamov A."/>
            <person name="Terry A."/>
            <person name="Shapiro H."/>
            <person name="Lindquist E."/>
            <person name="Kapitonov V.V."/>
            <person name="Jurka J."/>
            <person name="Genikhovich G."/>
            <person name="Grigoriev I.V."/>
            <person name="Lucas S.M."/>
            <person name="Steele R.E."/>
            <person name="Finnerty J.R."/>
            <person name="Technau U."/>
            <person name="Martindale M.Q."/>
            <person name="Rokhsar D.S."/>
        </authorList>
    </citation>
    <scope>NUCLEOTIDE SEQUENCE [LARGE SCALE GENOMIC DNA]</scope>
    <source>
        <strain evidence="9">CH2 X CH6</strain>
    </source>
</reference>
<evidence type="ECO:0000256" key="4">
    <source>
        <dbReference type="ARBA" id="ARBA00022448"/>
    </source>
</evidence>
<dbReference type="STRING" id="45351.A7T516"/>
<proteinExistence type="inferred from homology"/>
<dbReference type="Pfam" id="PF04051">
    <property type="entry name" value="TRAPP"/>
    <property type="match status" value="1"/>
</dbReference>
<feature type="non-terminal residue" evidence="8">
    <location>
        <position position="1"/>
    </location>
</feature>
<organism evidence="8 9">
    <name type="scientific">Nematostella vectensis</name>
    <name type="common">Starlet sea anemone</name>
    <dbReference type="NCBI Taxonomy" id="45351"/>
    <lineage>
        <taxon>Eukaryota</taxon>
        <taxon>Metazoa</taxon>
        <taxon>Cnidaria</taxon>
        <taxon>Anthozoa</taxon>
        <taxon>Hexacorallia</taxon>
        <taxon>Actiniaria</taxon>
        <taxon>Edwardsiidae</taxon>
        <taxon>Nematostella</taxon>
    </lineage>
</organism>
<sequence length="78" mass="8337">QLGFKMFLGITPVVANWSAGSDEFSLILENNPLADFVELSQGHEGLLYSNILCGVLRGALEMVSKALVSLEAVVGLSR</sequence>
<evidence type="ECO:0008006" key="10">
    <source>
        <dbReference type="Google" id="ProtNLM"/>
    </source>
</evidence>
<evidence type="ECO:0000256" key="1">
    <source>
        <dbReference type="ARBA" id="ARBA00004222"/>
    </source>
</evidence>
<dbReference type="InterPro" id="IPR007194">
    <property type="entry name" value="TRAPP_component"/>
</dbReference>